<feature type="domain" description="Terpene synthase metal-binding" evidence="5">
    <location>
        <begin position="428"/>
        <end position="632"/>
    </location>
</feature>
<dbReference type="PANTHER" id="PTHR31739">
    <property type="entry name" value="ENT-COPALYL DIPHOSPHATE SYNTHASE, CHLOROPLASTIC"/>
    <property type="match status" value="1"/>
</dbReference>
<dbReference type="Gene3D" id="1.10.600.10">
    <property type="entry name" value="Farnesyl Diphosphate Synthase"/>
    <property type="match status" value="1"/>
</dbReference>
<evidence type="ECO:0000256" key="1">
    <source>
        <dbReference type="ARBA" id="ARBA00001946"/>
    </source>
</evidence>
<organism evidence="6 7">
    <name type="scientific">Erythroxylum novogranatense</name>
    <dbReference type="NCBI Taxonomy" id="1862640"/>
    <lineage>
        <taxon>Eukaryota</taxon>
        <taxon>Viridiplantae</taxon>
        <taxon>Streptophyta</taxon>
        <taxon>Embryophyta</taxon>
        <taxon>Tracheophyta</taxon>
        <taxon>Spermatophyta</taxon>
        <taxon>Magnoliopsida</taxon>
        <taxon>eudicotyledons</taxon>
        <taxon>Gunneridae</taxon>
        <taxon>Pentapetalae</taxon>
        <taxon>rosids</taxon>
        <taxon>fabids</taxon>
        <taxon>Malpighiales</taxon>
        <taxon>Erythroxylaceae</taxon>
        <taxon>Erythroxylum</taxon>
    </lineage>
</organism>
<keyword evidence="2" id="KW-0479">Metal-binding</keyword>
<evidence type="ECO:0000313" key="6">
    <source>
        <dbReference type="EMBL" id="KAJ8767585.1"/>
    </source>
</evidence>
<comment type="cofactor">
    <cofactor evidence="1">
        <name>Mg(2+)</name>
        <dbReference type="ChEBI" id="CHEBI:18420"/>
    </cofactor>
</comment>
<comment type="caution">
    <text evidence="6">The sequence shown here is derived from an EMBL/GenBank/DDBJ whole genome shotgun (WGS) entry which is preliminary data.</text>
</comment>
<dbReference type="Pfam" id="PF01397">
    <property type="entry name" value="Terpene_synth"/>
    <property type="match status" value="1"/>
</dbReference>
<proteinExistence type="predicted"/>
<evidence type="ECO:0000259" key="4">
    <source>
        <dbReference type="Pfam" id="PF01397"/>
    </source>
</evidence>
<evidence type="ECO:0000256" key="2">
    <source>
        <dbReference type="ARBA" id="ARBA00022723"/>
    </source>
</evidence>
<dbReference type="PANTHER" id="PTHR31739:SF25">
    <property type="entry name" value="(E,E)-GERANYLLINALOOL SYNTHASE"/>
    <property type="match status" value="1"/>
</dbReference>
<sequence length="699" mass="80726">MVPSTDEPLLPMFKNCLDWVLNNQTEAGFWGECDSHGLPTLESLPATVACMVALKIWNTGDIHIERGLSFIRANSENFLVEIDHYLVQLAEKLSIEFDFPDQLMASVMNMIQKGKQILDKEEAKGNYPPLLLYHEFLPPHYIDGEEHILKHIDSDGSLSKSPSATASVFMAIGNRECLRYLQLLTKKFATGGVPQTYSLDEELINLYMVNQLQRLGLAEYFNEEIEKVLVQVYESYMTRESWVEPNDSPHALKLYKDSLAFYLLRLYGFRVSPWTFCWLLQSKKVEEMIGNDHEHFSSVMLNVYRATDLMFPGEYELDAAMSFSKKLLEKTISGKPKGQDHVLYPNFHEALDYMTWIEHENNNALWMEKTSYHRYRQLCPIVPLHNTPHAFKEKFLRAIWLSSHLNQKLVLLSLQNYVFRWSNQLYSTYCYFAIASSTSLPRDCDLRTITAKSTVVVTVADDFYDIEGSLDELRKLTSAVQSKTIFKVLESLVQEIAAKHFQIHGMTKITDYVRNIVKLTEATLSRSGCIPLMGDYPKTDMISIAMHTLVLPASCFLQSSMTTHKFRPPKYETITRLLMLIPLLLNDTQSYEKEQKDGKINLFTLHLKQNPNMDIEDSIAFTNDIIIKKSKEFLEHPLMDGFDDLSRPCRLLHLSYLKVFQMFFVSGNRYDSPMSMIQDIRNKLYMTKPLITRIGSCFL</sequence>
<dbReference type="SUPFAM" id="SSF48576">
    <property type="entry name" value="Terpenoid synthases"/>
    <property type="match status" value="1"/>
</dbReference>
<dbReference type="GO" id="GO:0016102">
    <property type="term" value="P:diterpenoid biosynthetic process"/>
    <property type="evidence" value="ECO:0007669"/>
    <property type="project" value="TreeGrafter"/>
</dbReference>
<feature type="domain" description="Terpene synthase N-terminal" evidence="4">
    <location>
        <begin position="185"/>
        <end position="335"/>
    </location>
</feature>
<evidence type="ECO:0000256" key="3">
    <source>
        <dbReference type="ARBA" id="ARBA00022842"/>
    </source>
</evidence>
<dbReference type="Pfam" id="PF03936">
    <property type="entry name" value="Terpene_synth_C"/>
    <property type="match status" value="1"/>
</dbReference>
<protein>
    <submittedName>
        <fullName evidence="6">Uncharacterized protein</fullName>
    </submittedName>
</protein>
<dbReference type="InterPro" id="IPR036965">
    <property type="entry name" value="Terpene_synth_N_sf"/>
</dbReference>
<dbReference type="AlphaFoldDB" id="A0AAV8TMX9"/>
<dbReference type="Proteomes" id="UP001159364">
    <property type="component" value="Linkage Group LG04"/>
</dbReference>
<dbReference type="Gene3D" id="1.50.10.160">
    <property type="match status" value="1"/>
</dbReference>
<keyword evidence="3" id="KW-0460">Magnesium</keyword>
<dbReference type="InterPro" id="IPR008949">
    <property type="entry name" value="Isoprenoid_synthase_dom_sf"/>
</dbReference>
<evidence type="ECO:0000313" key="7">
    <source>
        <dbReference type="Proteomes" id="UP001159364"/>
    </source>
</evidence>
<dbReference type="InterPro" id="IPR005630">
    <property type="entry name" value="Terpene_synthase_metal-bd"/>
</dbReference>
<dbReference type="SUPFAM" id="SSF48239">
    <property type="entry name" value="Terpenoid cyclases/Protein prenyltransferases"/>
    <property type="match status" value="2"/>
</dbReference>
<dbReference type="EMBL" id="JAIWQS010000004">
    <property type="protein sequence ID" value="KAJ8767585.1"/>
    <property type="molecule type" value="Genomic_DNA"/>
</dbReference>
<gene>
    <name evidence="6" type="ORF">K2173_018143</name>
</gene>
<name>A0AAV8TMX9_9ROSI</name>
<dbReference type="GO" id="GO:0000287">
    <property type="term" value="F:magnesium ion binding"/>
    <property type="evidence" value="ECO:0007669"/>
    <property type="project" value="InterPro"/>
</dbReference>
<reference evidence="6 7" key="1">
    <citation type="submission" date="2021-09" db="EMBL/GenBank/DDBJ databases">
        <title>Genomic insights and catalytic innovation underlie evolution of tropane alkaloids biosynthesis.</title>
        <authorList>
            <person name="Wang Y.-J."/>
            <person name="Tian T."/>
            <person name="Huang J.-P."/>
            <person name="Huang S.-X."/>
        </authorList>
    </citation>
    <scope>NUCLEOTIDE SEQUENCE [LARGE SCALE GENOMIC DNA]</scope>
    <source>
        <strain evidence="6">KIB-2018</strain>
        <tissue evidence="6">Leaf</tissue>
    </source>
</reference>
<dbReference type="InterPro" id="IPR008930">
    <property type="entry name" value="Terpenoid_cyclase/PrenylTrfase"/>
</dbReference>
<accession>A0AAV8TMX9</accession>
<evidence type="ECO:0000259" key="5">
    <source>
        <dbReference type="Pfam" id="PF03936"/>
    </source>
</evidence>
<dbReference type="GO" id="GO:0010333">
    <property type="term" value="F:terpene synthase activity"/>
    <property type="evidence" value="ECO:0007669"/>
    <property type="project" value="InterPro"/>
</dbReference>
<dbReference type="InterPro" id="IPR050148">
    <property type="entry name" value="Terpene_synthase-like"/>
</dbReference>
<keyword evidence="7" id="KW-1185">Reference proteome</keyword>
<dbReference type="Gene3D" id="1.50.10.130">
    <property type="entry name" value="Terpene synthase, N-terminal domain"/>
    <property type="match status" value="1"/>
</dbReference>
<dbReference type="InterPro" id="IPR001906">
    <property type="entry name" value="Terpene_synth_N"/>
</dbReference>